<reference evidence="2 3" key="1">
    <citation type="submission" date="2020-02" db="EMBL/GenBank/DDBJ databases">
        <authorList>
            <person name="Ma Q."/>
            <person name="Huang Y."/>
            <person name="Song X."/>
            <person name="Pei D."/>
        </authorList>
    </citation>
    <scope>NUCLEOTIDE SEQUENCE [LARGE SCALE GENOMIC DNA]</scope>
    <source>
        <strain evidence="2">Sxm20200214</strain>
        <tissue evidence="2">Leaf</tissue>
    </source>
</reference>
<keyword evidence="3" id="KW-1185">Reference proteome</keyword>
<evidence type="ECO:0000313" key="2">
    <source>
        <dbReference type="EMBL" id="KAG2303986.1"/>
    </source>
</evidence>
<protein>
    <submittedName>
        <fullName evidence="2">Uncharacterized protein</fullName>
    </submittedName>
</protein>
<sequence length="285" mass="33266">MQIWFGVNLVMLRILIRHHFRDSAPHLWLILILFPFRRVAVCYVTYRTVIHRYCQMGKVDDLVAILEKMMLRRNAGRSIINKTKRVVDTADTMQIWFGVNLVMLRILIRHHFRDSAPHLWLILITCLVDSTLGLGRKRYLCASGGKRLLVVPTKRELVISLIIVTVYSLLWSVGLHFQRDSPNETAVNPNVPHLLHFSFRPLPEKQRRERESERKTSRRHKKWSSDDGGGFSASNRRLYSSLIHRRSFYSSKIDRQSCMDGRLLHFVSCSLTDATSEGLIHFPSY</sequence>
<dbReference type="AlphaFoldDB" id="A0A8X7SCT5"/>
<dbReference type="Proteomes" id="UP000886595">
    <property type="component" value="Unassembled WGS sequence"/>
</dbReference>
<dbReference type="NCBIfam" id="TIGR00756">
    <property type="entry name" value="PPR"/>
    <property type="match status" value="1"/>
</dbReference>
<organism evidence="2 3">
    <name type="scientific">Brassica carinata</name>
    <name type="common">Ethiopian mustard</name>
    <name type="synonym">Abyssinian cabbage</name>
    <dbReference type="NCBI Taxonomy" id="52824"/>
    <lineage>
        <taxon>Eukaryota</taxon>
        <taxon>Viridiplantae</taxon>
        <taxon>Streptophyta</taxon>
        <taxon>Embryophyta</taxon>
        <taxon>Tracheophyta</taxon>
        <taxon>Spermatophyta</taxon>
        <taxon>Magnoliopsida</taxon>
        <taxon>eudicotyledons</taxon>
        <taxon>Gunneridae</taxon>
        <taxon>Pentapetalae</taxon>
        <taxon>rosids</taxon>
        <taxon>malvids</taxon>
        <taxon>Brassicales</taxon>
        <taxon>Brassicaceae</taxon>
        <taxon>Brassiceae</taxon>
        <taxon>Brassica</taxon>
    </lineage>
</organism>
<feature type="compositionally biased region" description="Basic and acidic residues" evidence="1">
    <location>
        <begin position="204"/>
        <end position="215"/>
    </location>
</feature>
<accession>A0A8X7SCT5</accession>
<evidence type="ECO:0000256" key="1">
    <source>
        <dbReference type="SAM" id="MobiDB-lite"/>
    </source>
</evidence>
<name>A0A8X7SCT5_BRACI</name>
<comment type="caution">
    <text evidence="2">The sequence shown here is derived from an EMBL/GenBank/DDBJ whole genome shotgun (WGS) entry which is preliminary data.</text>
</comment>
<dbReference type="EMBL" id="JAAMPC010000007">
    <property type="protein sequence ID" value="KAG2303986.1"/>
    <property type="molecule type" value="Genomic_DNA"/>
</dbReference>
<feature type="region of interest" description="Disordered" evidence="1">
    <location>
        <begin position="204"/>
        <end position="228"/>
    </location>
</feature>
<evidence type="ECO:0000313" key="3">
    <source>
        <dbReference type="Proteomes" id="UP000886595"/>
    </source>
</evidence>
<proteinExistence type="predicted"/>
<gene>
    <name evidence="2" type="ORF">Bca52824_032637</name>
</gene>
<dbReference type="InterPro" id="IPR002885">
    <property type="entry name" value="PPR_rpt"/>
</dbReference>